<feature type="chain" id="PRO_5015453850" description="DUF1849 domain-containing protein" evidence="2">
    <location>
        <begin position="24"/>
        <end position="274"/>
    </location>
</feature>
<reference evidence="3 4" key="1">
    <citation type="journal article" date="2018" name="Arch. Microbiol.">
        <title>New insights into the metabolic potential of the phototrophic purple bacterium Rhodopila globiformis DSM 161(T) from its draft genome sequence and evidence for a vanadium-dependent nitrogenase.</title>
        <authorList>
            <person name="Imhoff J.F."/>
            <person name="Rahn T."/>
            <person name="Kunzel S."/>
            <person name="Neulinger S.C."/>
        </authorList>
    </citation>
    <scope>NUCLEOTIDE SEQUENCE [LARGE SCALE GENOMIC DNA]</scope>
    <source>
        <strain evidence="3 4">DSM 161</strain>
    </source>
</reference>
<feature type="region of interest" description="Disordered" evidence="1">
    <location>
        <begin position="119"/>
        <end position="144"/>
    </location>
</feature>
<gene>
    <name evidence="3" type="ORF">CCS01_23665</name>
</gene>
<dbReference type="EMBL" id="NHRY01000239">
    <property type="protein sequence ID" value="PPQ28696.1"/>
    <property type="molecule type" value="Genomic_DNA"/>
</dbReference>
<keyword evidence="4" id="KW-1185">Reference proteome</keyword>
<dbReference type="AlphaFoldDB" id="A0A2S6N277"/>
<evidence type="ECO:0000256" key="1">
    <source>
        <dbReference type="SAM" id="MobiDB-lite"/>
    </source>
</evidence>
<dbReference type="Pfam" id="PF08904">
    <property type="entry name" value="EipB_like"/>
    <property type="match status" value="1"/>
</dbReference>
<proteinExistence type="predicted"/>
<evidence type="ECO:0000313" key="3">
    <source>
        <dbReference type="EMBL" id="PPQ28696.1"/>
    </source>
</evidence>
<accession>A0A2S6N277</accession>
<name>A0A2S6N277_RHOGL</name>
<sequence>MRFHAALVALLLMSGWLVQPAVAANSPPPAAPSTTSGLIGHRALYTLTLATAKSTDVVAARGTMGYEVTDACDGWAVRQRLRMTVTNADGQDIEMASDYTTWESKDGLRFRYHMRQTTDTAVTSQTDGEASLHRTGGTGEAHYTTPHETTIPLPAGTLFPMAHTAAIIAAAREKKHFLSVPLFDGTDENGAEDSFIVILDWKPPMQTKWPALSALPSTRVHLSFFDRKPGSVTPTYEVTMRYWENGVADDMKMDFGDFVMDAKMKEFAPQPRRC</sequence>
<protein>
    <recommendedName>
        <fullName evidence="5">DUF1849 domain-containing protein</fullName>
    </recommendedName>
</protein>
<dbReference type="OrthoDB" id="9815514at2"/>
<evidence type="ECO:0000313" key="4">
    <source>
        <dbReference type="Proteomes" id="UP000239724"/>
    </source>
</evidence>
<feature type="signal peptide" evidence="2">
    <location>
        <begin position="1"/>
        <end position="23"/>
    </location>
</feature>
<dbReference type="InterPro" id="IPR015000">
    <property type="entry name" value="EipB-like"/>
</dbReference>
<keyword evidence="2" id="KW-0732">Signal</keyword>
<dbReference type="Proteomes" id="UP000239724">
    <property type="component" value="Unassembled WGS sequence"/>
</dbReference>
<evidence type="ECO:0008006" key="5">
    <source>
        <dbReference type="Google" id="ProtNLM"/>
    </source>
</evidence>
<evidence type="ECO:0000256" key="2">
    <source>
        <dbReference type="SAM" id="SignalP"/>
    </source>
</evidence>
<organism evidence="3 4">
    <name type="scientific">Rhodopila globiformis</name>
    <name type="common">Rhodopseudomonas globiformis</name>
    <dbReference type="NCBI Taxonomy" id="1071"/>
    <lineage>
        <taxon>Bacteria</taxon>
        <taxon>Pseudomonadati</taxon>
        <taxon>Pseudomonadota</taxon>
        <taxon>Alphaproteobacteria</taxon>
        <taxon>Acetobacterales</taxon>
        <taxon>Acetobacteraceae</taxon>
        <taxon>Rhodopila</taxon>
    </lineage>
</organism>
<dbReference type="RefSeq" id="WP_104521287.1">
    <property type="nucleotide sequence ID" value="NZ_NHRY01000239.1"/>
</dbReference>
<comment type="caution">
    <text evidence="3">The sequence shown here is derived from an EMBL/GenBank/DDBJ whole genome shotgun (WGS) entry which is preliminary data.</text>
</comment>
<feature type="compositionally biased region" description="Polar residues" evidence="1">
    <location>
        <begin position="119"/>
        <end position="128"/>
    </location>
</feature>